<dbReference type="RefSeq" id="WP_285763472.1">
    <property type="nucleotide sequence ID" value="NZ_BSYJ01000002.1"/>
</dbReference>
<accession>A0ABQ6LXQ6</accession>
<evidence type="ECO:0000259" key="1">
    <source>
        <dbReference type="PROSITE" id="PS51462"/>
    </source>
</evidence>
<organism evidence="2 3">
    <name type="scientific">Biformimicrobium ophioploci</name>
    <dbReference type="NCBI Taxonomy" id="3036711"/>
    <lineage>
        <taxon>Bacteria</taxon>
        <taxon>Pseudomonadati</taxon>
        <taxon>Pseudomonadota</taxon>
        <taxon>Gammaproteobacteria</taxon>
        <taxon>Cellvibrionales</taxon>
        <taxon>Microbulbiferaceae</taxon>
        <taxon>Biformimicrobium</taxon>
    </lineage>
</organism>
<protein>
    <submittedName>
        <fullName evidence="2">NUDIX hydrolase</fullName>
    </submittedName>
</protein>
<dbReference type="InterPro" id="IPR015797">
    <property type="entry name" value="NUDIX_hydrolase-like_dom_sf"/>
</dbReference>
<name>A0ABQ6LXQ6_9GAMM</name>
<dbReference type="CDD" id="cd04511">
    <property type="entry name" value="NUDIX_Hydrolase"/>
    <property type="match status" value="1"/>
</dbReference>
<dbReference type="Pfam" id="PF14803">
    <property type="entry name" value="Zn_ribbon_Nudix"/>
    <property type="match status" value="1"/>
</dbReference>
<keyword evidence="2" id="KW-0378">Hydrolase</keyword>
<dbReference type="SUPFAM" id="SSF55811">
    <property type="entry name" value="Nudix"/>
    <property type="match status" value="1"/>
</dbReference>
<dbReference type="InterPro" id="IPR000086">
    <property type="entry name" value="NUDIX_hydrolase_dom"/>
</dbReference>
<feature type="domain" description="Nudix hydrolase" evidence="1">
    <location>
        <begin position="23"/>
        <end position="160"/>
    </location>
</feature>
<evidence type="ECO:0000313" key="3">
    <source>
        <dbReference type="Proteomes" id="UP001224392"/>
    </source>
</evidence>
<evidence type="ECO:0000313" key="2">
    <source>
        <dbReference type="EMBL" id="GMG86860.1"/>
    </source>
</evidence>
<sequence length="191" mass="22095">MIYCSHCGSDAVEWKVPADDNRPRHCCNSCGMVHYINPRVIVGTLPYLDDKVLLCKRAIEPRKGYWTLPAGFMENGESSEEGALRETREEAHANVAIDDLYCVHDIPEINQVYLMYLGRLTDTDFGPGPESTEVELFSEEEIPWAEMAFPVMVENLRAYFEDRKSGNYRLHRGVIYKKDWEKLRARSRDKE</sequence>
<dbReference type="Pfam" id="PF00293">
    <property type="entry name" value="NUDIX"/>
    <property type="match status" value="1"/>
</dbReference>
<keyword evidence="3" id="KW-1185">Reference proteome</keyword>
<dbReference type="Gene3D" id="2.20.70.10">
    <property type="match status" value="1"/>
</dbReference>
<dbReference type="InterPro" id="IPR029401">
    <property type="entry name" value="Nudix_N"/>
</dbReference>
<dbReference type="PANTHER" id="PTHR43222:SF2">
    <property type="entry name" value="NUDIX HYDROLASE 23, CHLOROPLASTIC"/>
    <property type="match status" value="1"/>
</dbReference>
<dbReference type="Proteomes" id="UP001224392">
    <property type="component" value="Unassembled WGS sequence"/>
</dbReference>
<dbReference type="EMBL" id="BSYJ01000002">
    <property type="protein sequence ID" value="GMG86860.1"/>
    <property type="molecule type" value="Genomic_DNA"/>
</dbReference>
<reference evidence="2 3" key="1">
    <citation type="submission" date="2023-04" db="EMBL/GenBank/DDBJ databases">
        <title>Marinobulbifer ophiurae gen. nov., sp. Nov., isolate from tissue of brittle star Ophioplocus japonicus.</title>
        <authorList>
            <person name="Kawano K."/>
            <person name="Sawayama S."/>
            <person name="Nakagawa S."/>
        </authorList>
    </citation>
    <scope>NUCLEOTIDE SEQUENCE [LARGE SCALE GENOMIC DNA]</scope>
    <source>
        <strain evidence="2 3">NKW57</strain>
    </source>
</reference>
<dbReference type="Gene3D" id="3.90.79.10">
    <property type="entry name" value="Nucleoside Triphosphate Pyrophosphohydrolase"/>
    <property type="match status" value="1"/>
</dbReference>
<comment type="caution">
    <text evidence="2">The sequence shown here is derived from an EMBL/GenBank/DDBJ whole genome shotgun (WGS) entry which is preliminary data.</text>
</comment>
<dbReference type="GO" id="GO:0016787">
    <property type="term" value="F:hydrolase activity"/>
    <property type="evidence" value="ECO:0007669"/>
    <property type="project" value="UniProtKB-KW"/>
</dbReference>
<dbReference type="PROSITE" id="PS51462">
    <property type="entry name" value="NUDIX"/>
    <property type="match status" value="1"/>
</dbReference>
<proteinExistence type="predicted"/>
<gene>
    <name evidence="2" type="ORF">MNKW57_11810</name>
</gene>
<dbReference type="PANTHER" id="PTHR43222">
    <property type="entry name" value="NUDIX HYDROLASE 23"/>
    <property type="match status" value="1"/>
</dbReference>